<gene>
    <name evidence="1" type="ORF">GCM10009765_22300</name>
</gene>
<dbReference type="InterPro" id="IPR012349">
    <property type="entry name" value="Split_barrel_FMN-bd"/>
</dbReference>
<dbReference type="InterPro" id="IPR004378">
    <property type="entry name" value="F420H2_quin_Rdtase"/>
</dbReference>
<proteinExistence type="predicted"/>
<keyword evidence="2" id="KW-1185">Reference proteome</keyword>
<dbReference type="Proteomes" id="UP001500618">
    <property type="component" value="Unassembled WGS sequence"/>
</dbReference>
<comment type="caution">
    <text evidence="1">The sequence shown here is derived from an EMBL/GenBank/DDBJ whole genome shotgun (WGS) entry which is preliminary data.</text>
</comment>
<dbReference type="Pfam" id="PF04075">
    <property type="entry name" value="F420H2_quin_red"/>
    <property type="match status" value="1"/>
</dbReference>
<protein>
    <submittedName>
        <fullName evidence="1">Nitroreductase family deazaflavin-dependent oxidoreductase</fullName>
    </submittedName>
</protein>
<evidence type="ECO:0000313" key="2">
    <source>
        <dbReference type="Proteomes" id="UP001500618"/>
    </source>
</evidence>
<reference evidence="1 2" key="1">
    <citation type="journal article" date="2019" name="Int. J. Syst. Evol. Microbiol.">
        <title>The Global Catalogue of Microorganisms (GCM) 10K type strain sequencing project: providing services to taxonomists for standard genome sequencing and annotation.</title>
        <authorList>
            <consortium name="The Broad Institute Genomics Platform"/>
            <consortium name="The Broad Institute Genome Sequencing Center for Infectious Disease"/>
            <person name="Wu L."/>
            <person name="Ma J."/>
        </authorList>
    </citation>
    <scope>NUCLEOTIDE SEQUENCE [LARGE SCALE GENOMIC DNA]</scope>
    <source>
        <strain evidence="1 2">JCM 14718</strain>
    </source>
</reference>
<accession>A0ABN2GJV7</accession>
<evidence type="ECO:0000313" key="1">
    <source>
        <dbReference type="EMBL" id="GAA1672469.1"/>
    </source>
</evidence>
<dbReference type="EMBL" id="BAAANY010000008">
    <property type="protein sequence ID" value="GAA1672469.1"/>
    <property type="molecule type" value="Genomic_DNA"/>
</dbReference>
<dbReference type="RefSeq" id="WP_163568767.1">
    <property type="nucleotide sequence ID" value="NZ_BAAANY010000008.1"/>
</dbReference>
<name>A0ABN2GJV7_9ACTN</name>
<dbReference type="Gene3D" id="2.30.110.10">
    <property type="entry name" value="Electron Transport, Fmn-binding Protein, Chain A"/>
    <property type="match status" value="1"/>
</dbReference>
<sequence length="150" mass="16443">MTRSSSELANADLKDKLLSSEPQPLVEGGYALRVVSTHGRRTGRVRSTPLGVLQVGERWYLVSPDAGRDWVRNLRTDPICTLTAGRRIWRRRGVGVNGDEAVRVIVAYLGAVTAPWALAAFPVSAGQPPDQIRQKLPAMAVFRLDQPTDV</sequence>
<organism evidence="1 2">
    <name type="scientific">Fodinicola feengrottensis</name>
    <dbReference type="NCBI Taxonomy" id="435914"/>
    <lineage>
        <taxon>Bacteria</taxon>
        <taxon>Bacillati</taxon>
        <taxon>Actinomycetota</taxon>
        <taxon>Actinomycetes</taxon>
        <taxon>Mycobacteriales</taxon>
        <taxon>Fodinicola</taxon>
    </lineage>
</organism>